<evidence type="ECO:0000313" key="8">
    <source>
        <dbReference type="Proteomes" id="UP000309872"/>
    </source>
</evidence>
<dbReference type="PROSITE" id="PS00194">
    <property type="entry name" value="THIOREDOXIN_1"/>
    <property type="match status" value="1"/>
</dbReference>
<keyword evidence="5" id="KW-0732">Signal</keyword>
<dbReference type="EMBL" id="SUKA01000001">
    <property type="protein sequence ID" value="TJY68766.1"/>
    <property type="molecule type" value="Genomic_DNA"/>
</dbReference>
<accession>A0A4U0HAD1</accession>
<dbReference type="Pfam" id="PF00578">
    <property type="entry name" value="AhpC-TSA"/>
    <property type="match status" value="1"/>
</dbReference>
<evidence type="ECO:0000256" key="1">
    <source>
        <dbReference type="ARBA" id="ARBA00004196"/>
    </source>
</evidence>
<dbReference type="OrthoDB" id="750178at2"/>
<dbReference type="InterPro" id="IPR017937">
    <property type="entry name" value="Thioredoxin_CS"/>
</dbReference>
<proteinExistence type="predicted"/>
<comment type="subcellular location">
    <subcellularLocation>
        <location evidence="1">Cell envelope</location>
    </subcellularLocation>
</comment>
<evidence type="ECO:0000256" key="5">
    <source>
        <dbReference type="SAM" id="SignalP"/>
    </source>
</evidence>
<dbReference type="GO" id="GO:0017004">
    <property type="term" value="P:cytochrome complex assembly"/>
    <property type="evidence" value="ECO:0007669"/>
    <property type="project" value="UniProtKB-KW"/>
</dbReference>
<feature type="domain" description="Thioredoxin" evidence="6">
    <location>
        <begin position="233"/>
        <end position="374"/>
    </location>
</feature>
<comment type="caution">
    <text evidence="7">The sequence shown here is derived from an EMBL/GenBank/DDBJ whole genome shotgun (WGS) entry which is preliminary data.</text>
</comment>
<dbReference type="GO" id="GO:0030313">
    <property type="term" value="C:cell envelope"/>
    <property type="evidence" value="ECO:0007669"/>
    <property type="project" value="UniProtKB-SubCell"/>
</dbReference>
<dbReference type="CDD" id="cd02966">
    <property type="entry name" value="TlpA_like_family"/>
    <property type="match status" value="1"/>
</dbReference>
<dbReference type="AlphaFoldDB" id="A0A4U0HAD1"/>
<dbReference type="Pfam" id="PF14289">
    <property type="entry name" value="DUF4369"/>
    <property type="match status" value="1"/>
</dbReference>
<dbReference type="GO" id="GO:0016491">
    <property type="term" value="F:oxidoreductase activity"/>
    <property type="evidence" value="ECO:0007669"/>
    <property type="project" value="InterPro"/>
</dbReference>
<dbReference type="InterPro" id="IPR000866">
    <property type="entry name" value="AhpC/TSA"/>
</dbReference>
<dbReference type="Gene3D" id="3.40.30.10">
    <property type="entry name" value="Glutaredoxin"/>
    <property type="match status" value="1"/>
</dbReference>
<dbReference type="PANTHER" id="PTHR42852:SF6">
    <property type="entry name" value="THIOL:DISULFIDE INTERCHANGE PROTEIN DSBE"/>
    <property type="match status" value="1"/>
</dbReference>
<dbReference type="PANTHER" id="PTHR42852">
    <property type="entry name" value="THIOL:DISULFIDE INTERCHANGE PROTEIN DSBE"/>
    <property type="match status" value="1"/>
</dbReference>
<name>A0A4U0HAD1_9SPHI</name>
<organism evidence="7 8">
    <name type="scientific">Sphingobacterium alkalisoli</name>
    <dbReference type="NCBI Taxonomy" id="1874115"/>
    <lineage>
        <taxon>Bacteria</taxon>
        <taxon>Pseudomonadati</taxon>
        <taxon>Bacteroidota</taxon>
        <taxon>Sphingobacteriia</taxon>
        <taxon>Sphingobacteriales</taxon>
        <taxon>Sphingobacteriaceae</taxon>
        <taxon>Sphingobacterium</taxon>
    </lineage>
</organism>
<gene>
    <name evidence="7" type="ORF">FAZ19_01830</name>
</gene>
<evidence type="ECO:0000256" key="4">
    <source>
        <dbReference type="ARBA" id="ARBA00023284"/>
    </source>
</evidence>
<dbReference type="PROSITE" id="PS51352">
    <property type="entry name" value="THIOREDOXIN_2"/>
    <property type="match status" value="1"/>
</dbReference>
<dbReference type="GO" id="GO:0016209">
    <property type="term" value="F:antioxidant activity"/>
    <property type="evidence" value="ECO:0007669"/>
    <property type="project" value="InterPro"/>
</dbReference>
<keyword evidence="8" id="KW-1185">Reference proteome</keyword>
<reference evidence="7 8" key="1">
    <citation type="submission" date="2019-04" db="EMBL/GenBank/DDBJ databases">
        <title>Sphingobacterium olei sp. nov., isolated from oil-contaminated soil.</title>
        <authorList>
            <person name="Liu B."/>
        </authorList>
    </citation>
    <scope>NUCLEOTIDE SEQUENCE [LARGE SCALE GENOMIC DNA]</scope>
    <source>
        <strain evidence="7 8">Y3L14</strain>
    </source>
</reference>
<keyword evidence="3" id="KW-1015">Disulfide bond</keyword>
<keyword evidence="2" id="KW-0201">Cytochrome c-type biogenesis</keyword>
<feature type="chain" id="PRO_5020453880" evidence="5">
    <location>
        <begin position="19"/>
        <end position="374"/>
    </location>
</feature>
<dbReference type="InterPro" id="IPR036249">
    <property type="entry name" value="Thioredoxin-like_sf"/>
</dbReference>
<dbReference type="SUPFAM" id="SSF52833">
    <property type="entry name" value="Thioredoxin-like"/>
    <property type="match status" value="1"/>
</dbReference>
<dbReference type="InterPro" id="IPR013766">
    <property type="entry name" value="Thioredoxin_domain"/>
</dbReference>
<keyword evidence="4" id="KW-0676">Redox-active center</keyword>
<evidence type="ECO:0000259" key="6">
    <source>
        <dbReference type="PROSITE" id="PS51352"/>
    </source>
</evidence>
<protein>
    <submittedName>
        <fullName evidence="7">Redoxin domain-containing protein</fullName>
    </submittedName>
</protein>
<dbReference type="InterPro" id="IPR025380">
    <property type="entry name" value="DUF4369"/>
</dbReference>
<sequence>MKNLILLGAALAPSLLFAQEDYTIKGKIGAFSSPAKVYMQYADQGQRLLDSAIITNGEFKFNGTVQEPTQAYLILSLEGLPLRELQNPDVNSIYLSKGVINITGAELKTATISGNALNEEMTVYKSKMKPVEEGLKSLNDEYAASSAEKKEDEAYIADLQARAADFFKLQATLTEQFINENPNSYISLNLVDETLSPANITTFEAAFQNLSANLRNSTKGKSIAEKIEGMRKLAVGATAPDFTLPDTSGNDLSLSSLRGKYVLVDFWASWCGPCRHENPFVVAAYNKYKDKGFTILGVSLDNPGKKDAWMKAIEDDQLAQWTHVSDLQGWQSDVVKLYSIRGIPQNYLLDQDGKIVASNLRGAALDEKLAELLN</sequence>
<evidence type="ECO:0000313" key="7">
    <source>
        <dbReference type="EMBL" id="TJY68766.1"/>
    </source>
</evidence>
<feature type="signal peptide" evidence="5">
    <location>
        <begin position="1"/>
        <end position="18"/>
    </location>
</feature>
<dbReference type="Proteomes" id="UP000309872">
    <property type="component" value="Unassembled WGS sequence"/>
</dbReference>
<evidence type="ECO:0000256" key="2">
    <source>
        <dbReference type="ARBA" id="ARBA00022748"/>
    </source>
</evidence>
<dbReference type="InterPro" id="IPR050553">
    <property type="entry name" value="Thioredoxin_ResA/DsbE_sf"/>
</dbReference>
<evidence type="ECO:0000256" key="3">
    <source>
        <dbReference type="ARBA" id="ARBA00023157"/>
    </source>
</evidence>